<name>M4BTR8_HYAAE</name>
<reference evidence="1" key="2">
    <citation type="submission" date="2015-06" db="UniProtKB">
        <authorList>
            <consortium name="EnsemblProtists"/>
        </authorList>
    </citation>
    <scope>IDENTIFICATION</scope>
    <source>
        <strain evidence="1">Emoy2</strain>
    </source>
</reference>
<reference evidence="2" key="1">
    <citation type="journal article" date="2010" name="Science">
        <title>Signatures of adaptation to obligate biotrophy in the Hyaloperonospora arabidopsidis genome.</title>
        <authorList>
            <person name="Baxter L."/>
            <person name="Tripathy S."/>
            <person name="Ishaque N."/>
            <person name="Boot N."/>
            <person name="Cabral A."/>
            <person name="Kemen E."/>
            <person name="Thines M."/>
            <person name="Ah-Fong A."/>
            <person name="Anderson R."/>
            <person name="Badejoko W."/>
            <person name="Bittner-Eddy P."/>
            <person name="Boore J.L."/>
            <person name="Chibucos M.C."/>
            <person name="Coates M."/>
            <person name="Dehal P."/>
            <person name="Delehaunty K."/>
            <person name="Dong S."/>
            <person name="Downton P."/>
            <person name="Dumas B."/>
            <person name="Fabro G."/>
            <person name="Fronick C."/>
            <person name="Fuerstenberg S.I."/>
            <person name="Fulton L."/>
            <person name="Gaulin E."/>
            <person name="Govers F."/>
            <person name="Hughes L."/>
            <person name="Humphray S."/>
            <person name="Jiang R.H."/>
            <person name="Judelson H."/>
            <person name="Kamoun S."/>
            <person name="Kyung K."/>
            <person name="Meijer H."/>
            <person name="Minx P."/>
            <person name="Morris P."/>
            <person name="Nelson J."/>
            <person name="Phuntumart V."/>
            <person name="Qutob D."/>
            <person name="Rehmany A."/>
            <person name="Rougon-Cardoso A."/>
            <person name="Ryden P."/>
            <person name="Torto-Alalibo T."/>
            <person name="Studholme D."/>
            <person name="Wang Y."/>
            <person name="Win J."/>
            <person name="Wood J."/>
            <person name="Clifton S.W."/>
            <person name="Rogers J."/>
            <person name="Van den Ackerveken G."/>
            <person name="Jones J.D."/>
            <person name="McDowell J.M."/>
            <person name="Beynon J."/>
            <person name="Tyler B.M."/>
        </authorList>
    </citation>
    <scope>NUCLEOTIDE SEQUENCE [LARGE SCALE GENOMIC DNA]</scope>
    <source>
        <strain evidence="2">Emoy2</strain>
    </source>
</reference>
<dbReference type="EnsemblProtists" id="HpaT809854">
    <property type="protein sequence ID" value="HpaP809854"/>
    <property type="gene ID" value="HpaG809854"/>
</dbReference>
<evidence type="ECO:0000313" key="2">
    <source>
        <dbReference type="Proteomes" id="UP000011713"/>
    </source>
</evidence>
<proteinExistence type="predicted"/>
<keyword evidence="2" id="KW-1185">Reference proteome</keyword>
<evidence type="ECO:0000313" key="1">
    <source>
        <dbReference type="EnsemblProtists" id="HpaP809854"/>
    </source>
</evidence>
<sequence>MSLTLELVRVKPSYVDDITNAAVLSSIVKPTPEDPLHSVVLKWTQIQMPLHSTNLVKNRDFVYMEATGILEMKDGDRIGNNVLHSIDLPEVPSCHITFAAVVTSCFLSSGPRFVRGNICDRRLRSWRTCADVADDATKQLIIFVLRETHTAER</sequence>
<dbReference type="PANTHER" id="PTHR13510">
    <property type="entry name" value="FYVE-FINGER-CONTAINING RAB5 EFFECTOR PROTEIN RABENOSYN-5-RELATED"/>
    <property type="match status" value="1"/>
</dbReference>
<dbReference type="PANTHER" id="PTHR13510:SF44">
    <property type="entry name" value="RABENOSYN-5"/>
    <property type="match status" value="1"/>
</dbReference>
<accession>M4BTR8</accession>
<organism evidence="1 2">
    <name type="scientific">Hyaloperonospora arabidopsidis (strain Emoy2)</name>
    <name type="common">Downy mildew agent</name>
    <name type="synonym">Peronospora arabidopsidis</name>
    <dbReference type="NCBI Taxonomy" id="559515"/>
    <lineage>
        <taxon>Eukaryota</taxon>
        <taxon>Sar</taxon>
        <taxon>Stramenopiles</taxon>
        <taxon>Oomycota</taxon>
        <taxon>Peronosporomycetes</taxon>
        <taxon>Peronosporales</taxon>
        <taxon>Peronosporaceae</taxon>
        <taxon>Hyaloperonospora</taxon>
    </lineage>
</organism>
<dbReference type="Proteomes" id="UP000011713">
    <property type="component" value="Unassembled WGS sequence"/>
</dbReference>
<dbReference type="HOGENOM" id="CLU_1716749_0_0_1"/>
<dbReference type="eggNOG" id="ENOG502R22P">
    <property type="taxonomic scope" value="Eukaryota"/>
</dbReference>
<dbReference type="EMBL" id="JH597866">
    <property type="status" value="NOT_ANNOTATED_CDS"/>
    <property type="molecule type" value="Genomic_DNA"/>
</dbReference>
<dbReference type="InterPro" id="IPR052727">
    <property type="entry name" value="Rab4/Rab5_effector"/>
</dbReference>
<protein>
    <submittedName>
        <fullName evidence="1">Uncharacterized protein</fullName>
    </submittedName>
</protein>
<dbReference type="InParanoid" id="M4BTR8"/>
<dbReference type="VEuPathDB" id="FungiDB:HpaG809854"/>
<dbReference type="AlphaFoldDB" id="M4BTR8"/>